<gene>
    <name evidence="2" type="ORF">Tco_0956288</name>
    <name evidence="3" type="ORF">Tco_1122672</name>
</gene>
<comment type="caution">
    <text evidence="2">The sequence shown here is derived from an EMBL/GenBank/DDBJ whole genome shotgun (WGS) entry which is preliminary data.</text>
</comment>
<dbReference type="EMBL" id="BQNB010016079">
    <property type="protein sequence ID" value="GJT47573.1"/>
    <property type="molecule type" value="Genomic_DNA"/>
</dbReference>
<dbReference type="EMBL" id="BQNB010021424">
    <property type="protein sequence ID" value="GJU06242.1"/>
    <property type="molecule type" value="Genomic_DNA"/>
</dbReference>
<keyword evidence="1" id="KW-0472">Membrane</keyword>
<evidence type="ECO:0000313" key="2">
    <source>
        <dbReference type="EMBL" id="GJT47573.1"/>
    </source>
</evidence>
<dbReference type="Proteomes" id="UP001151760">
    <property type="component" value="Unassembled WGS sequence"/>
</dbReference>
<evidence type="ECO:0000313" key="3">
    <source>
        <dbReference type="EMBL" id="GJU06242.1"/>
    </source>
</evidence>
<keyword evidence="4" id="KW-1185">Reference proteome</keyword>
<feature type="transmembrane region" description="Helical" evidence="1">
    <location>
        <begin position="146"/>
        <end position="163"/>
    </location>
</feature>
<name>A0ABQ5E9T2_9ASTR</name>
<keyword evidence="1" id="KW-0812">Transmembrane</keyword>
<organism evidence="2 4">
    <name type="scientific">Tanacetum coccineum</name>
    <dbReference type="NCBI Taxonomy" id="301880"/>
    <lineage>
        <taxon>Eukaryota</taxon>
        <taxon>Viridiplantae</taxon>
        <taxon>Streptophyta</taxon>
        <taxon>Embryophyta</taxon>
        <taxon>Tracheophyta</taxon>
        <taxon>Spermatophyta</taxon>
        <taxon>Magnoliopsida</taxon>
        <taxon>eudicotyledons</taxon>
        <taxon>Gunneridae</taxon>
        <taxon>Pentapetalae</taxon>
        <taxon>asterids</taxon>
        <taxon>campanulids</taxon>
        <taxon>Asterales</taxon>
        <taxon>Asteraceae</taxon>
        <taxon>Asteroideae</taxon>
        <taxon>Anthemideae</taxon>
        <taxon>Anthemidinae</taxon>
        <taxon>Tanacetum</taxon>
    </lineage>
</organism>
<sequence length="185" mass="18647">MKGWIWGCGDWGGEAFGVVCGSGEWGGGTSQFRVWSRVGGVGGVVVMCGWEVLREGMARWGGRGGDWVNIGSVIGWGVRGDGGRVFGCGLCFGMSGGDGGCFECGVDIVAGVGVLSGVVRLVICVSLFWVACVVFCLGVVGRKCGWGWVLVGGWGVGGVGLGVDRRGEEADRCGGEGGSGVGGVG</sequence>
<evidence type="ECO:0000313" key="4">
    <source>
        <dbReference type="Proteomes" id="UP001151760"/>
    </source>
</evidence>
<protein>
    <submittedName>
        <fullName evidence="2">Uncharacterized protein</fullName>
    </submittedName>
</protein>
<feature type="transmembrane region" description="Helical" evidence="1">
    <location>
        <begin position="118"/>
        <end position="140"/>
    </location>
</feature>
<evidence type="ECO:0000256" key="1">
    <source>
        <dbReference type="SAM" id="Phobius"/>
    </source>
</evidence>
<keyword evidence="1" id="KW-1133">Transmembrane helix</keyword>
<proteinExistence type="predicted"/>
<accession>A0ABQ5E9T2</accession>
<reference evidence="2" key="1">
    <citation type="journal article" date="2022" name="Int. J. Mol. Sci.">
        <title>Draft Genome of Tanacetum Coccineum: Genomic Comparison of Closely Related Tanacetum-Family Plants.</title>
        <authorList>
            <person name="Yamashiro T."/>
            <person name="Shiraishi A."/>
            <person name="Nakayama K."/>
            <person name="Satake H."/>
        </authorList>
    </citation>
    <scope>NUCLEOTIDE SEQUENCE</scope>
</reference>
<reference evidence="2" key="2">
    <citation type="submission" date="2022-01" db="EMBL/GenBank/DDBJ databases">
        <authorList>
            <person name="Yamashiro T."/>
            <person name="Shiraishi A."/>
            <person name="Satake H."/>
            <person name="Nakayama K."/>
        </authorList>
    </citation>
    <scope>NUCLEOTIDE SEQUENCE</scope>
</reference>